<dbReference type="AlphaFoldDB" id="A0A2P7R8F7"/>
<feature type="domain" description="DUF306" evidence="1">
    <location>
        <begin position="49"/>
        <end position="159"/>
    </location>
</feature>
<name>A0A2P7R8F7_9GAMM</name>
<accession>A0A2P7R8F7</accession>
<sequence length="162" mass="17543">MRLLRAGTAFPYLVRLYMNRLTSLALVSSLSLIALSGCAGPGNQQPQHRLTGTEWQVRELNGMDVTGELPGSIGQAAGTLNFGDDGRLYGRAFCNGFQGGYRLEGDKLETTGMASTMMLCTPAQMEREQLMLDMLGNGQRIEFTPGGELVIHANDGRTLTAR</sequence>
<evidence type="ECO:0000313" key="2">
    <source>
        <dbReference type="EMBL" id="PSJ46495.1"/>
    </source>
</evidence>
<dbReference type="Gene3D" id="2.40.128.270">
    <property type="match status" value="1"/>
</dbReference>
<dbReference type="InterPro" id="IPR053147">
    <property type="entry name" value="Hsp_HslJ-like"/>
</dbReference>
<proteinExistence type="predicted"/>
<dbReference type="InterPro" id="IPR005184">
    <property type="entry name" value="DUF306_Meta_HslJ"/>
</dbReference>
<dbReference type="InterPro" id="IPR038670">
    <property type="entry name" value="HslJ-like_sf"/>
</dbReference>
<dbReference type="Proteomes" id="UP000240243">
    <property type="component" value="Unassembled WGS sequence"/>
</dbReference>
<reference evidence="2 3" key="1">
    <citation type="submission" date="2018-03" db="EMBL/GenBank/DDBJ databases">
        <title>The draft genome of Zobellella sp. 59N8.</title>
        <authorList>
            <person name="Liu L."/>
            <person name="Li L."/>
            <person name="Zhang X."/>
            <person name="Liang L."/>
            <person name="Wang T."/>
        </authorList>
    </citation>
    <scope>NUCLEOTIDE SEQUENCE [LARGE SCALE GENOMIC DNA]</scope>
    <source>
        <strain evidence="2 3">59N8</strain>
    </source>
</reference>
<evidence type="ECO:0000259" key="1">
    <source>
        <dbReference type="Pfam" id="PF03724"/>
    </source>
</evidence>
<keyword evidence="3" id="KW-1185">Reference proteome</keyword>
<organism evidence="2 3">
    <name type="scientific">Zobellella endophytica</name>
    <dbReference type="NCBI Taxonomy" id="2116700"/>
    <lineage>
        <taxon>Bacteria</taxon>
        <taxon>Pseudomonadati</taxon>
        <taxon>Pseudomonadota</taxon>
        <taxon>Gammaproteobacteria</taxon>
        <taxon>Aeromonadales</taxon>
        <taxon>Aeromonadaceae</taxon>
        <taxon>Zobellella</taxon>
    </lineage>
</organism>
<dbReference type="PANTHER" id="PTHR35535">
    <property type="entry name" value="HEAT SHOCK PROTEIN HSLJ"/>
    <property type="match status" value="1"/>
</dbReference>
<dbReference type="EMBL" id="PXYG01000002">
    <property type="protein sequence ID" value="PSJ46495.1"/>
    <property type="molecule type" value="Genomic_DNA"/>
</dbReference>
<dbReference type="Pfam" id="PF03724">
    <property type="entry name" value="META"/>
    <property type="match status" value="1"/>
</dbReference>
<comment type="caution">
    <text evidence="2">The sequence shown here is derived from an EMBL/GenBank/DDBJ whole genome shotgun (WGS) entry which is preliminary data.</text>
</comment>
<protein>
    <recommendedName>
        <fullName evidence="1">DUF306 domain-containing protein</fullName>
    </recommendedName>
</protein>
<gene>
    <name evidence="2" type="ORF">C7H85_07630</name>
</gene>
<evidence type="ECO:0000313" key="3">
    <source>
        <dbReference type="Proteomes" id="UP000240243"/>
    </source>
</evidence>
<dbReference type="PANTHER" id="PTHR35535:SF1">
    <property type="entry name" value="HEAT SHOCK PROTEIN HSLJ"/>
    <property type="match status" value="1"/>
</dbReference>